<organism evidence="1 2">
    <name type="scientific">Hyphomonas pacifica</name>
    <dbReference type="NCBI Taxonomy" id="1280941"/>
    <lineage>
        <taxon>Bacteria</taxon>
        <taxon>Pseudomonadati</taxon>
        <taxon>Pseudomonadota</taxon>
        <taxon>Alphaproteobacteria</taxon>
        <taxon>Hyphomonadales</taxon>
        <taxon>Hyphomonadaceae</taxon>
        <taxon>Hyphomonas</taxon>
    </lineage>
</organism>
<evidence type="ECO:0000313" key="2">
    <source>
        <dbReference type="Proteomes" id="UP000249123"/>
    </source>
</evidence>
<gene>
    <name evidence="1" type="ORF">HY3_16750</name>
</gene>
<dbReference type="SUPFAM" id="SSF103642">
    <property type="entry name" value="Sec-C motif"/>
    <property type="match status" value="1"/>
</dbReference>
<dbReference type="AlphaFoldDB" id="A0A062U7Z5"/>
<proteinExistence type="predicted"/>
<evidence type="ECO:0000313" key="1">
    <source>
        <dbReference type="EMBL" id="RAN31412.1"/>
    </source>
</evidence>
<comment type="caution">
    <text evidence="1">The sequence shown here is derived from an EMBL/GenBank/DDBJ whole genome shotgun (WGS) entry which is preliminary data.</text>
</comment>
<keyword evidence="2" id="KW-1185">Reference proteome</keyword>
<reference evidence="1 2" key="1">
    <citation type="submission" date="2013-04" db="EMBL/GenBank/DDBJ databases">
        <title>Hyphomonas sp. T24B3 Genome Sequencing.</title>
        <authorList>
            <person name="Lai Q."/>
            <person name="Shao Z."/>
        </authorList>
    </citation>
    <scope>NUCLEOTIDE SEQUENCE [LARGE SCALE GENOMIC DNA]</scope>
    <source>
        <strain evidence="1 2">T24B3</strain>
    </source>
</reference>
<dbReference type="PANTHER" id="PTHR33747:SF1">
    <property type="entry name" value="ADENYLATE CYCLASE-ASSOCIATED CAP C-TERMINAL DOMAIN-CONTAINING PROTEIN"/>
    <property type="match status" value="1"/>
</dbReference>
<sequence>MKRRKRKKARRARPDEVFGNEALTVARFGKDVVWQSHLTAEQLAELQAKQAEAFDAVVAEIDSLVIGIATQVSQLPASQLLHRAWWELAARHMGVNAEADVGPEDALAMRMVDYIQSIIASVPPAPVVKPEVTEEDWNQLRESVDALFMKLNTSYQICRTAKALKEDPALDLKFEEFFFKAQMYWCNVRGERYQVLEEAHLRDLFAPHSDVMEEMFGISADTFVDEIMKIVASLTKGIQIAFEEMESFRQDSLNAVTTKVQTGQYGNKTFEEIFENVIAENNWGDRRERVGSLWIGLDLYDVRKLTILSNDLVDELTWGPGEDTDFFANGPFPGWPLRVWPTFKRPFICIDGRACCFDLHSLCDNIYRIMSRVIRRKKPDYQETWNVRQQAVAEELPLAQLAALLPGSTVFKSAYYKWIPKPGHTKKEWCETDGLVVYDDHLFIVESKGGAFTHTPPATDFEAYISSLKTLLLRPATQGQRFLEYLNSAESVELYDADHNAIGLLCRTDFRQVTICTVTLDPFTEMAAQAQHLGRLGINVGSRAIWPISVDDLRVYSNVFSSPLEFLHYVEQRNAAFASELLELDDELDHLGLYLKHNRYADYAQERFADAGATINFSGYHSAIDKFFSERLHDPTFPCPLRQDAPERFIEILEILAGSDRKGRSRLASYLLDLSGDGRKDISECIDRELREQLGRGRPLAFSTVGGLDIGNTTLVYVGDDAIRNAKVSVRLAREHMLIAGERERLLLELTYADNQLRDVDWQWVRMEDISSEELPELQAGAEKLRQIRLTTDKKTRRKIGRNDLCPCGSGKKYKKCCLRL</sequence>
<dbReference type="Pfam" id="PF02810">
    <property type="entry name" value="SEC-C"/>
    <property type="match status" value="1"/>
</dbReference>
<dbReference type="InterPro" id="IPR004027">
    <property type="entry name" value="SEC_C_motif"/>
</dbReference>
<dbReference type="eggNOG" id="COG3012">
    <property type="taxonomic scope" value="Bacteria"/>
</dbReference>
<dbReference type="RefSeq" id="WP_051594650.1">
    <property type="nucleotide sequence ID" value="NZ_AWFA01000006.1"/>
</dbReference>
<protein>
    <recommendedName>
        <fullName evidence="3">Preprotein translocase subunit SecA</fullName>
    </recommendedName>
</protein>
<dbReference type="STRING" id="1280941.HY2_08620"/>
<name>A0A062U7Z5_9PROT</name>
<dbReference type="PANTHER" id="PTHR33747">
    <property type="entry name" value="UPF0225 PROTEIN SCO1677"/>
    <property type="match status" value="1"/>
</dbReference>
<dbReference type="OrthoDB" id="1551443at2"/>
<accession>A0A062U7Z5</accession>
<dbReference type="EMBL" id="AWFB01000051">
    <property type="protein sequence ID" value="RAN31412.1"/>
    <property type="molecule type" value="Genomic_DNA"/>
</dbReference>
<evidence type="ECO:0008006" key="3">
    <source>
        <dbReference type="Google" id="ProtNLM"/>
    </source>
</evidence>
<dbReference type="Gene3D" id="3.10.450.50">
    <property type="match status" value="1"/>
</dbReference>
<dbReference type="Proteomes" id="UP000249123">
    <property type="component" value="Unassembled WGS sequence"/>
</dbReference>